<evidence type="ECO:0000256" key="5">
    <source>
        <dbReference type="ARBA" id="ARBA00062515"/>
    </source>
</evidence>
<protein>
    <submittedName>
        <fullName evidence="8">Molybdate ABC transporter substrate-binding protein</fullName>
    </submittedName>
</protein>
<feature type="binding site" evidence="6">
    <location>
        <position position="28"/>
    </location>
    <ligand>
        <name>molybdate</name>
        <dbReference type="ChEBI" id="CHEBI:36264"/>
    </ligand>
</feature>
<evidence type="ECO:0000256" key="1">
    <source>
        <dbReference type="ARBA" id="ARBA00009175"/>
    </source>
</evidence>
<gene>
    <name evidence="8" type="primary">modA</name>
    <name evidence="8" type="ORF">GR316_03065</name>
</gene>
<reference evidence="8" key="1">
    <citation type="submission" date="2020-01" db="EMBL/GenBank/DDBJ databases">
        <authorList>
            <person name="Yang Y."/>
            <person name="Kwon Y.M."/>
        </authorList>
    </citation>
    <scope>NUCLEOTIDE SEQUENCE</scope>
    <source>
        <strain evidence="8">PG104</strain>
    </source>
</reference>
<feature type="signal peptide" evidence="7">
    <location>
        <begin position="1"/>
        <end position="18"/>
    </location>
</feature>
<dbReference type="KEGG" id="fap:GR316_03065"/>
<evidence type="ECO:0000313" key="9">
    <source>
        <dbReference type="Proteomes" id="UP000679284"/>
    </source>
</evidence>
<keyword evidence="4 7" id="KW-0732">Signal</keyword>
<accession>A0A8J8MRC3</accession>
<dbReference type="PIRSF" id="PIRSF004846">
    <property type="entry name" value="ModA"/>
    <property type="match status" value="1"/>
</dbReference>
<dbReference type="NCBIfam" id="TIGR01256">
    <property type="entry name" value="modA"/>
    <property type="match status" value="1"/>
</dbReference>
<proteinExistence type="inferred from homology"/>
<evidence type="ECO:0000256" key="6">
    <source>
        <dbReference type="PIRSR" id="PIRSR004846-1"/>
    </source>
</evidence>
<organism evidence="8 9">
    <name type="scientific">Falsirhodobacter algicola</name>
    <dbReference type="NCBI Taxonomy" id="2692330"/>
    <lineage>
        <taxon>Bacteria</taxon>
        <taxon>Pseudomonadati</taxon>
        <taxon>Pseudomonadota</taxon>
        <taxon>Alphaproteobacteria</taxon>
        <taxon>Rhodobacterales</taxon>
        <taxon>Paracoccaceae</taxon>
        <taxon>Falsirhodobacter</taxon>
    </lineage>
</organism>
<dbReference type="NCBIfam" id="NF007958">
    <property type="entry name" value="PRK10677.1"/>
    <property type="match status" value="1"/>
</dbReference>
<dbReference type="InterPro" id="IPR050682">
    <property type="entry name" value="ModA/WtpA"/>
</dbReference>
<feature type="chain" id="PRO_5035311352" evidence="7">
    <location>
        <begin position="19"/>
        <end position="245"/>
    </location>
</feature>
<evidence type="ECO:0000256" key="2">
    <source>
        <dbReference type="ARBA" id="ARBA00022505"/>
    </source>
</evidence>
<dbReference type="EMBL" id="CP047289">
    <property type="protein sequence ID" value="QUS35342.1"/>
    <property type="molecule type" value="Genomic_DNA"/>
</dbReference>
<evidence type="ECO:0000313" key="8">
    <source>
        <dbReference type="EMBL" id="QUS35342.1"/>
    </source>
</evidence>
<comment type="similarity">
    <text evidence="1">Belongs to the bacterial solute-binding protein ModA family.</text>
</comment>
<dbReference type="Pfam" id="PF13531">
    <property type="entry name" value="SBP_bac_11"/>
    <property type="match status" value="1"/>
</dbReference>
<dbReference type="Proteomes" id="UP000679284">
    <property type="component" value="Chromosome"/>
</dbReference>
<keyword evidence="2 6" id="KW-0500">Molybdenum</keyword>
<dbReference type="GO" id="GO:1901359">
    <property type="term" value="F:tungstate binding"/>
    <property type="evidence" value="ECO:0007669"/>
    <property type="project" value="UniProtKB-ARBA"/>
</dbReference>
<evidence type="ECO:0000256" key="4">
    <source>
        <dbReference type="ARBA" id="ARBA00022729"/>
    </source>
</evidence>
<dbReference type="GO" id="GO:0046872">
    <property type="term" value="F:metal ion binding"/>
    <property type="evidence" value="ECO:0007669"/>
    <property type="project" value="UniProtKB-KW"/>
</dbReference>
<dbReference type="Gene3D" id="3.40.190.10">
    <property type="entry name" value="Periplasmic binding protein-like II"/>
    <property type="match status" value="2"/>
</dbReference>
<dbReference type="FunFam" id="3.40.190.10:FF:000035">
    <property type="entry name" value="Molybdate ABC transporter substrate-binding protein"/>
    <property type="match status" value="1"/>
</dbReference>
<evidence type="ECO:0000256" key="7">
    <source>
        <dbReference type="SAM" id="SignalP"/>
    </source>
</evidence>
<feature type="binding site" evidence="6">
    <location>
        <position position="163"/>
    </location>
    <ligand>
        <name>molybdate</name>
        <dbReference type="ChEBI" id="CHEBI:36264"/>
    </ligand>
</feature>
<name>A0A8J8MRC3_9RHOB</name>
<dbReference type="RefSeq" id="WP_211784589.1">
    <property type="nucleotide sequence ID" value="NZ_CP047289.1"/>
</dbReference>
<feature type="binding site" evidence="6">
    <location>
        <position position="136"/>
    </location>
    <ligand>
        <name>molybdate</name>
        <dbReference type="ChEBI" id="CHEBI:36264"/>
    </ligand>
</feature>
<dbReference type="GO" id="GO:0030288">
    <property type="term" value="C:outer membrane-bounded periplasmic space"/>
    <property type="evidence" value="ECO:0007669"/>
    <property type="project" value="TreeGrafter"/>
</dbReference>
<dbReference type="GO" id="GO:0015689">
    <property type="term" value="P:molybdate ion transport"/>
    <property type="evidence" value="ECO:0007669"/>
    <property type="project" value="InterPro"/>
</dbReference>
<evidence type="ECO:0000256" key="3">
    <source>
        <dbReference type="ARBA" id="ARBA00022723"/>
    </source>
</evidence>
<keyword evidence="9" id="KW-1185">Reference proteome</keyword>
<dbReference type="GO" id="GO:0030973">
    <property type="term" value="F:molybdate ion binding"/>
    <property type="evidence" value="ECO:0007669"/>
    <property type="project" value="TreeGrafter"/>
</dbReference>
<feature type="binding site" evidence="6">
    <location>
        <position position="55"/>
    </location>
    <ligand>
        <name>molybdate</name>
        <dbReference type="ChEBI" id="CHEBI:36264"/>
    </ligand>
</feature>
<feature type="binding site" evidence="6">
    <location>
        <position position="181"/>
    </location>
    <ligand>
        <name>molybdate</name>
        <dbReference type="ChEBI" id="CHEBI:36264"/>
    </ligand>
</feature>
<dbReference type="PANTHER" id="PTHR30632:SF17">
    <property type="entry name" value="MOLYBDATE-BINDING PROTEIN MODA"/>
    <property type="match status" value="1"/>
</dbReference>
<dbReference type="InterPro" id="IPR005950">
    <property type="entry name" value="ModA"/>
</dbReference>
<dbReference type="SUPFAM" id="SSF53850">
    <property type="entry name" value="Periplasmic binding protein-like II"/>
    <property type="match status" value="1"/>
</dbReference>
<dbReference type="AlphaFoldDB" id="A0A8J8MRC3"/>
<dbReference type="PANTHER" id="PTHR30632">
    <property type="entry name" value="MOLYBDATE-BINDING PERIPLASMIC PROTEIN"/>
    <property type="match status" value="1"/>
</dbReference>
<comment type="subunit">
    <text evidence="5">The complex is composed of two ATP-binding proteins (ModC), two transmembrane proteins (ModB) and a solute-binding protein (ModA).</text>
</comment>
<keyword evidence="3 6" id="KW-0479">Metal-binding</keyword>
<sequence>MLRSAALILALTAAPLQAAPVTVFAAASLRTALDQIAGEWQDETGETANISYAGSSVLAQQIIQGAPADVFISASTDWMDAAADAGAIEDGTRHDLLGNSLVLVAPQGTKQLPVTDLPQALGDERLAMALVDSVPAGVYGKEALTHLGLWGTLRPHVAQADNVRAALALVATGEAPFGIVYASDAVAEPRVSVVASFPDDSHDPITYPAAQVKGSEGLEAAAFLAFLSGDEAARIFAAQGFRVLN</sequence>